<gene>
    <name evidence="1" type="ORF">FQA47_022788</name>
</gene>
<dbReference type="Proteomes" id="UP000646548">
    <property type="component" value="Unassembled WGS sequence"/>
</dbReference>
<sequence>MSREKDKCMQLDALWSVIPLCHWKRSCKGNRKNAFTSQQTNCEQIVAHIFALRYAEKQLVRSFWPCAGTSFFFFFWLGECEEEEHAAGGVPAPPPGVSRITTLHVHS</sequence>
<dbReference type="AlphaFoldDB" id="A0A834CA67"/>
<organism evidence="1 2">
    <name type="scientific">Oryzias melastigma</name>
    <name type="common">Marine medaka</name>
    <dbReference type="NCBI Taxonomy" id="30732"/>
    <lineage>
        <taxon>Eukaryota</taxon>
        <taxon>Metazoa</taxon>
        <taxon>Chordata</taxon>
        <taxon>Craniata</taxon>
        <taxon>Vertebrata</taxon>
        <taxon>Euteleostomi</taxon>
        <taxon>Actinopterygii</taxon>
        <taxon>Neopterygii</taxon>
        <taxon>Teleostei</taxon>
        <taxon>Neoteleostei</taxon>
        <taxon>Acanthomorphata</taxon>
        <taxon>Ovalentaria</taxon>
        <taxon>Atherinomorphae</taxon>
        <taxon>Beloniformes</taxon>
        <taxon>Adrianichthyidae</taxon>
        <taxon>Oryziinae</taxon>
        <taxon>Oryzias</taxon>
    </lineage>
</organism>
<proteinExistence type="predicted"/>
<accession>A0A834CA67</accession>
<evidence type="ECO:0000313" key="1">
    <source>
        <dbReference type="EMBL" id="KAF6725605.1"/>
    </source>
</evidence>
<comment type="caution">
    <text evidence="1">The sequence shown here is derived from an EMBL/GenBank/DDBJ whole genome shotgun (WGS) entry which is preliminary data.</text>
</comment>
<name>A0A834CA67_ORYME</name>
<reference evidence="1" key="1">
    <citation type="journal article" name="BMC Genomics">
        <title>Long-read sequencing and de novo genome assembly of marine medaka (Oryzias melastigma).</title>
        <authorList>
            <person name="Liang P."/>
            <person name="Saqib H.S.A."/>
            <person name="Ni X."/>
            <person name="Shen Y."/>
        </authorList>
    </citation>
    <scope>NUCLEOTIDE SEQUENCE</scope>
    <source>
        <strain evidence="1">Bigg-433</strain>
    </source>
</reference>
<evidence type="ECO:0000313" key="2">
    <source>
        <dbReference type="Proteomes" id="UP000646548"/>
    </source>
</evidence>
<protein>
    <submittedName>
        <fullName evidence="1">Uncharacterized protein</fullName>
    </submittedName>
</protein>
<dbReference type="EMBL" id="WKFB01000356">
    <property type="protein sequence ID" value="KAF6725605.1"/>
    <property type="molecule type" value="Genomic_DNA"/>
</dbReference>